<sequence length="131" mass="14414">MDIKDMFKKTVGRVAGGLRLLSDFIFKKFSKNGVSSVAVFRLLWIVSITTCVVCDYEFIAALLFLGMSIDPEVSSNKFSSRNYHTRSDVGAFEKDTALSLAAWIVSALAMAVSGHFVLCFITVICMVISEP</sequence>
<feature type="transmembrane region" description="Helical" evidence="1">
    <location>
        <begin position="100"/>
        <end position="128"/>
    </location>
</feature>
<evidence type="ECO:0000313" key="3">
    <source>
        <dbReference type="Proteomes" id="UP000241426"/>
    </source>
</evidence>
<keyword evidence="1" id="KW-1133">Transmembrane helix</keyword>
<protein>
    <submittedName>
        <fullName evidence="2">Uncharacterized protein</fullName>
    </submittedName>
</protein>
<evidence type="ECO:0000256" key="1">
    <source>
        <dbReference type="SAM" id="Phobius"/>
    </source>
</evidence>
<comment type="caution">
    <text evidence="2">The sequence shown here is derived from an EMBL/GenBank/DDBJ whole genome shotgun (WGS) entry which is preliminary data.</text>
</comment>
<accession>A0A2T3KMC5</accession>
<organism evidence="2 3">
    <name type="scientific">Photobacterium kishitanii</name>
    <dbReference type="NCBI Taxonomy" id="318456"/>
    <lineage>
        <taxon>Bacteria</taxon>
        <taxon>Pseudomonadati</taxon>
        <taxon>Pseudomonadota</taxon>
        <taxon>Gammaproteobacteria</taxon>
        <taxon>Vibrionales</taxon>
        <taxon>Vibrionaceae</taxon>
        <taxon>Photobacterium</taxon>
    </lineage>
</organism>
<dbReference type="EMBL" id="PYNF01000002">
    <property type="protein sequence ID" value="PSV00934.1"/>
    <property type="molecule type" value="Genomic_DNA"/>
</dbReference>
<gene>
    <name evidence="2" type="ORF">C9J27_02610</name>
</gene>
<dbReference type="AlphaFoldDB" id="A0A2T3KMC5"/>
<name>A0A2T3KMC5_9GAMM</name>
<evidence type="ECO:0000313" key="2">
    <source>
        <dbReference type="EMBL" id="PSV00934.1"/>
    </source>
</evidence>
<feature type="transmembrane region" description="Helical" evidence="1">
    <location>
        <begin position="38"/>
        <end position="65"/>
    </location>
</feature>
<reference evidence="2 3" key="1">
    <citation type="submission" date="2018-01" db="EMBL/GenBank/DDBJ databases">
        <title>Whole genome sequencing of Histamine producing bacteria.</title>
        <authorList>
            <person name="Butler K."/>
        </authorList>
    </citation>
    <scope>NUCLEOTIDE SEQUENCE [LARGE SCALE GENOMIC DNA]</scope>
    <source>
        <strain evidence="2 3">FS-7.2</strain>
    </source>
</reference>
<dbReference type="Proteomes" id="UP000241426">
    <property type="component" value="Unassembled WGS sequence"/>
</dbReference>
<dbReference type="RefSeq" id="WP_107288661.1">
    <property type="nucleotide sequence ID" value="NZ_PYNF01000002.1"/>
</dbReference>
<proteinExistence type="predicted"/>
<keyword evidence="1" id="KW-0812">Transmembrane</keyword>
<keyword evidence="1" id="KW-0472">Membrane</keyword>